<gene>
    <name evidence="3" type="ORF">WKI71_41740</name>
</gene>
<accession>A0ABU8UUC6</accession>
<dbReference type="InterPro" id="IPR045851">
    <property type="entry name" value="AMP-bd_C_sf"/>
</dbReference>
<feature type="region of interest" description="Disordered" evidence="2">
    <location>
        <begin position="146"/>
        <end position="178"/>
    </location>
</feature>
<dbReference type="EMBL" id="JBBKAK010000001">
    <property type="protein sequence ID" value="MEJ8672493.1"/>
    <property type="molecule type" value="Genomic_DNA"/>
</dbReference>
<organism evidence="3 4">
    <name type="scientific">Streptomyces machairae</name>
    <dbReference type="NCBI Taxonomy" id="3134109"/>
    <lineage>
        <taxon>Bacteria</taxon>
        <taxon>Bacillati</taxon>
        <taxon>Actinomycetota</taxon>
        <taxon>Actinomycetes</taxon>
        <taxon>Kitasatosporales</taxon>
        <taxon>Streptomycetaceae</taxon>
        <taxon>Streptomyces</taxon>
    </lineage>
</organism>
<evidence type="ECO:0000256" key="1">
    <source>
        <dbReference type="ARBA" id="ARBA00006432"/>
    </source>
</evidence>
<protein>
    <submittedName>
        <fullName evidence="3">Uncharacterized protein</fullName>
    </submittedName>
</protein>
<comment type="caution">
    <text evidence="3">The sequence shown here is derived from an EMBL/GenBank/DDBJ whole genome shotgun (WGS) entry which is preliminary data.</text>
</comment>
<dbReference type="Gene3D" id="3.30.300.30">
    <property type="match status" value="1"/>
</dbReference>
<reference evidence="3 4" key="1">
    <citation type="submission" date="2024-03" db="EMBL/GenBank/DDBJ databases">
        <title>Novel Streptomyces species of biotechnological and ecological value are a feature of Machair soil.</title>
        <authorList>
            <person name="Prole J.R."/>
            <person name="Goodfellow M."/>
            <person name="Allenby N."/>
            <person name="Ward A.C."/>
        </authorList>
    </citation>
    <scope>NUCLEOTIDE SEQUENCE [LARGE SCALE GENOMIC DNA]</scope>
    <source>
        <strain evidence="3 4">MS1.AVA.1</strain>
    </source>
</reference>
<dbReference type="SUPFAM" id="SSF56801">
    <property type="entry name" value="Acetyl-CoA synthetase-like"/>
    <property type="match status" value="1"/>
</dbReference>
<evidence type="ECO:0000313" key="3">
    <source>
        <dbReference type="EMBL" id="MEJ8672493.1"/>
    </source>
</evidence>
<dbReference type="InterPro" id="IPR042099">
    <property type="entry name" value="ANL_N_sf"/>
</dbReference>
<dbReference type="PANTHER" id="PTHR22754">
    <property type="entry name" value="DISCO-INTERACTING PROTEIN 2 DIP2 -RELATED"/>
    <property type="match status" value="1"/>
</dbReference>
<comment type="similarity">
    <text evidence="1">Belongs to the ATP-dependent AMP-binding enzyme family.</text>
</comment>
<name>A0ABU8UUC6_9ACTN</name>
<dbReference type="Gene3D" id="3.40.50.12780">
    <property type="entry name" value="N-terminal domain of ligase-like"/>
    <property type="match status" value="1"/>
</dbReference>
<dbReference type="Proteomes" id="UP001376459">
    <property type="component" value="Unassembled WGS sequence"/>
</dbReference>
<keyword evidence="4" id="KW-1185">Reference proteome</keyword>
<proteinExistence type="inferred from homology"/>
<evidence type="ECO:0000256" key="2">
    <source>
        <dbReference type="SAM" id="MobiDB-lite"/>
    </source>
</evidence>
<sequence length="178" mass="19318">MWVRGESVAEGYLNDPDATVEHFAAVTADGDGPYLRTGDLGFFQDGELYVTGRAKDLIITNGRNIHPQDIESVSEAADPATGPCAAFALTDDSGHERIVLVQEIRPLHLNGRSPAVLAGLIRERLARELRLAVQVVIVGPMSVPRTTSGKIQRSRTRDELRTADLTPLHSDLHPSAMT</sequence>
<evidence type="ECO:0000313" key="4">
    <source>
        <dbReference type="Proteomes" id="UP001376459"/>
    </source>
</evidence>
<dbReference type="PANTHER" id="PTHR22754:SF32">
    <property type="entry name" value="DISCO-INTERACTING PROTEIN 2"/>
    <property type="match status" value="1"/>
</dbReference>